<dbReference type="Proteomes" id="UP001233836">
    <property type="component" value="Unassembled WGS sequence"/>
</dbReference>
<accession>A0ABT9W857</accession>
<name>A0ABT9W857_9BACL</name>
<reference evidence="1 2" key="1">
    <citation type="submission" date="2023-07" db="EMBL/GenBank/DDBJ databases">
        <title>Sorghum-associated microbial communities from plants grown in Nebraska, USA.</title>
        <authorList>
            <person name="Schachtman D."/>
        </authorList>
    </citation>
    <scope>NUCLEOTIDE SEQUENCE [LARGE SCALE GENOMIC DNA]</scope>
    <source>
        <strain evidence="1 2">DS1314</strain>
    </source>
</reference>
<protein>
    <submittedName>
        <fullName evidence="1">Methyl-accepting chemotaxis protein</fullName>
    </submittedName>
</protein>
<dbReference type="RefSeq" id="WP_307213466.1">
    <property type="nucleotide sequence ID" value="NZ_JAUSTI010000002.1"/>
</dbReference>
<dbReference type="EMBL" id="JAUSTI010000002">
    <property type="protein sequence ID" value="MDQ0169409.1"/>
    <property type="molecule type" value="Genomic_DNA"/>
</dbReference>
<evidence type="ECO:0000313" key="2">
    <source>
        <dbReference type="Proteomes" id="UP001233836"/>
    </source>
</evidence>
<proteinExistence type="predicted"/>
<organism evidence="1 2">
    <name type="scientific">Paenibacillus tundrae</name>
    <dbReference type="NCBI Taxonomy" id="528187"/>
    <lineage>
        <taxon>Bacteria</taxon>
        <taxon>Bacillati</taxon>
        <taxon>Bacillota</taxon>
        <taxon>Bacilli</taxon>
        <taxon>Bacillales</taxon>
        <taxon>Paenibacillaceae</taxon>
        <taxon>Paenibacillus</taxon>
    </lineage>
</organism>
<gene>
    <name evidence="1" type="ORF">J2T19_000849</name>
</gene>
<keyword evidence="2" id="KW-1185">Reference proteome</keyword>
<comment type="caution">
    <text evidence="1">The sequence shown here is derived from an EMBL/GenBank/DDBJ whole genome shotgun (WGS) entry which is preliminary data.</text>
</comment>
<sequence>MYTYYPVYYYPGFRQEHVVQWTPNSVELNRKLRTLWEQHVFWTRLTVSSIVDGLGDADQTTARLLRNPQDFAVVLAPIYGSAIANEFEKLLSEHLTIAAELVTALKAGNTTAAEDAQKRWYANADNIAQFFARINPYWSKEEWQRMMFEHLRLLSEAVATRIAKDYTTNVALADPIEQQALEMADMMTTGIIQQFPMFFQG</sequence>
<evidence type="ECO:0000313" key="1">
    <source>
        <dbReference type="EMBL" id="MDQ0169409.1"/>
    </source>
</evidence>